<comment type="subcellular location">
    <subcellularLocation>
        <location evidence="1">Cytoplasm</location>
    </subcellularLocation>
</comment>
<accession>K1P9B0</accession>
<dbReference type="SMART" id="SM00166">
    <property type="entry name" value="UBX"/>
    <property type="match status" value="1"/>
</dbReference>
<feature type="region of interest" description="Disordered" evidence="4">
    <location>
        <begin position="44"/>
        <end position="87"/>
    </location>
</feature>
<dbReference type="PROSITE" id="PS50030">
    <property type="entry name" value="UBA"/>
    <property type="match status" value="1"/>
</dbReference>
<dbReference type="CDD" id="cd14302">
    <property type="entry name" value="UBA_UBXN1"/>
    <property type="match status" value="1"/>
</dbReference>
<feature type="compositionally biased region" description="Polar residues" evidence="4">
    <location>
        <begin position="67"/>
        <end position="77"/>
    </location>
</feature>
<dbReference type="PROSITE" id="PS50033">
    <property type="entry name" value="UBX"/>
    <property type="match status" value="1"/>
</dbReference>
<dbReference type="InterPro" id="IPR029071">
    <property type="entry name" value="Ubiquitin-like_domsf"/>
</dbReference>
<dbReference type="GO" id="GO:0005634">
    <property type="term" value="C:nucleus"/>
    <property type="evidence" value="ECO:0007669"/>
    <property type="project" value="TreeGrafter"/>
</dbReference>
<dbReference type="InterPro" id="IPR015940">
    <property type="entry name" value="UBA"/>
</dbReference>
<dbReference type="GO" id="GO:0005737">
    <property type="term" value="C:cytoplasm"/>
    <property type="evidence" value="ECO:0007669"/>
    <property type="project" value="UniProtKB-SubCell"/>
</dbReference>
<dbReference type="Pfam" id="PF24560">
    <property type="entry name" value="zf-C2H2_OTU1_C"/>
    <property type="match status" value="1"/>
</dbReference>
<gene>
    <name evidence="5" type="ORF">CGI_10006113</name>
</gene>
<dbReference type="GO" id="GO:0032435">
    <property type="term" value="P:negative regulation of proteasomal ubiquitin-dependent protein catabolic process"/>
    <property type="evidence" value="ECO:0007669"/>
    <property type="project" value="TreeGrafter"/>
</dbReference>
<dbReference type="PANTHER" id="PTHR46340">
    <property type="entry name" value="UBX DOMAIN-CONTAINING PROTEIN 1"/>
    <property type="match status" value="1"/>
</dbReference>
<keyword evidence="3" id="KW-0175">Coiled coil</keyword>
<dbReference type="SMART" id="SM00165">
    <property type="entry name" value="UBA"/>
    <property type="match status" value="1"/>
</dbReference>
<dbReference type="PROSITE" id="PS00028">
    <property type="entry name" value="ZINC_FINGER_C2H2_1"/>
    <property type="match status" value="1"/>
</dbReference>
<proteinExistence type="predicted"/>
<dbReference type="SUPFAM" id="SSF54236">
    <property type="entry name" value="Ubiquitin-like"/>
    <property type="match status" value="1"/>
</dbReference>
<feature type="region of interest" description="Disordered" evidence="4">
    <location>
        <begin position="144"/>
        <end position="250"/>
    </location>
</feature>
<dbReference type="SUPFAM" id="SSF46934">
    <property type="entry name" value="UBA-like"/>
    <property type="match status" value="1"/>
</dbReference>
<sequence>MSSSDVQTLMEMGFSQNRAEKALAKSGYKGVQLAMDWLFAHEDDPDIDEPFEAPKGVVLGKQDDGSGPSNTEPTEASSDAGGDQAQARSLKCDVCGKLLKSELDAQAHAARTQHDQFSESTEEIKPLTEEEKKIQLEKLQERIKQKRLEREEQEKKEQLEREKSRRKTGKELVDIKQRMEEQEMKKIAEQRRREKMEEKQARQRVKEQIEKDKRDRAAKFGSGGQSSAPAPNNTPAPASTQPPPAAEKKDYSECRLQIRLTNGQALTQTFSAKEPLAAVRVYIETNRTDGSGPFSLMTNFPKKIFQGDDFEKPLDVLAQNPVKLMCPIDIQFFIWCSSTVHQPKFPEELQF</sequence>
<dbReference type="GO" id="GO:1903094">
    <property type="term" value="P:negative regulation of protein K48-linked deubiquitination"/>
    <property type="evidence" value="ECO:0007669"/>
    <property type="project" value="TreeGrafter"/>
</dbReference>
<dbReference type="FunCoup" id="K1P9B0">
    <property type="interactions" value="1618"/>
</dbReference>
<dbReference type="InterPro" id="IPR009060">
    <property type="entry name" value="UBA-like_sf"/>
</dbReference>
<dbReference type="InterPro" id="IPR001012">
    <property type="entry name" value="UBX_dom"/>
</dbReference>
<dbReference type="InParanoid" id="K1P9B0"/>
<dbReference type="EMBL" id="JH817195">
    <property type="protein sequence ID" value="EKC20367.1"/>
    <property type="molecule type" value="Genomic_DNA"/>
</dbReference>
<dbReference type="InterPro" id="IPR013087">
    <property type="entry name" value="Znf_C2H2_type"/>
</dbReference>
<protein>
    <submittedName>
        <fullName evidence="5">UBX domain-containing protein 1-A</fullName>
    </submittedName>
</protein>
<dbReference type="InterPro" id="IPR041923">
    <property type="entry name" value="UBA_UBXN1"/>
</dbReference>
<dbReference type="AlphaFoldDB" id="K1P9B0"/>
<dbReference type="Pfam" id="PF22562">
    <property type="entry name" value="UBA_7"/>
    <property type="match status" value="1"/>
</dbReference>
<evidence type="ECO:0000256" key="3">
    <source>
        <dbReference type="ARBA" id="ARBA00023054"/>
    </source>
</evidence>
<evidence type="ECO:0000313" key="5">
    <source>
        <dbReference type="EMBL" id="EKC20367.1"/>
    </source>
</evidence>
<evidence type="ECO:0000256" key="1">
    <source>
        <dbReference type="ARBA" id="ARBA00004496"/>
    </source>
</evidence>
<dbReference type="HOGENOM" id="CLU_047594_1_0_1"/>
<dbReference type="InterPro" id="IPR057766">
    <property type="entry name" value="Znf-C2H2_OTU1-like_C"/>
</dbReference>
<feature type="region of interest" description="Disordered" evidence="4">
    <location>
        <begin position="105"/>
        <end position="130"/>
    </location>
</feature>
<dbReference type="Pfam" id="PF00789">
    <property type="entry name" value="UBX"/>
    <property type="match status" value="1"/>
</dbReference>
<dbReference type="Gene3D" id="3.10.20.90">
    <property type="entry name" value="Phosphatidylinositol 3-kinase Catalytic Subunit, Chain A, domain 1"/>
    <property type="match status" value="1"/>
</dbReference>
<dbReference type="PANTHER" id="PTHR46340:SF1">
    <property type="entry name" value="UBX DOMAIN-CONTAINING PROTEIN 1"/>
    <property type="match status" value="1"/>
</dbReference>
<keyword evidence="2" id="KW-0963">Cytoplasm</keyword>
<dbReference type="FunFam" id="1.10.8.10:FF:000044">
    <property type="entry name" value="UBX domain-containing protein 1"/>
    <property type="match status" value="1"/>
</dbReference>
<dbReference type="Gene3D" id="1.10.8.10">
    <property type="entry name" value="DNA helicase RuvA subunit, C-terminal domain"/>
    <property type="match status" value="1"/>
</dbReference>
<feature type="compositionally biased region" description="Basic and acidic residues" evidence="4">
    <location>
        <begin position="144"/>
        <end position="218"/>
    </location>
</feature>
<evidence type="ECO:0000256" key="4">
    <source>
        <dbReference type="SAM" id="MobiDB-lite"/>
    </source>
</evidence>
<dbReference type="GO" id="GO:0036435">
    <property type="term" value="F:K48-linked polyubiquitin modification-dependent protein binding"/>
    <property type="evidence" value="ECO:0007669"/>
    <property type="project" value="TreeGrafter"/>
</dbReference>
<dbReference type="GO" id="GO:0031397">
    <property type="term" value="P:negative regulation of protein ubiquitination"/>
    <property type="evidence" value="ECO:0007669"/>
    <property type="project" value="TreeGrafter"/>
</dbReference>
<organism evidence="5">
    <name type="scientific">Magallana gigas</name>
    <name type="common">Pacific oyster</name>
    <name type="synonym">Crassostrea gigas</name>
    <dbReference type="NCBI Taxonomy" id="29159"/>
    <lineage>
        <taxon>Eukaryota</taxon>
        <taxon>Metazoa</taxon>
        <taxon>Spiralia</taxon>
        <taxon>Lophotrochozoa</taxon>
        <taxon>Mollusca</taxon>
        <taxon>Bivalvia</taxon>
        <taxon>Autobranchia</taxon>
        <taxon>Pteriomorphia</taxon>
        <taxon>Ostreida</taxon>
        <taxon>Ostreoidea</taxon>
        <taxon>Ostreidae</taxon>
        <taxon>Magallana</taxon>
    </lineage>
</organism>
<feature type="compositionally biased region" description="Basic and acidic residues" evidence="4">
    <location>
        <begin position="112"/>
        <end position="130"/>
    </location>
</feature>
<reference evidence="5" key="1">
    <citation type="journal article" date="2012" name="Nature">
        <title>The oyster genome reveals stress adaptation and complexity of shell formation.</title>
        <authorList>
            <person name="Zhang G."/>
            <person name="Fang X."/>
            <person name="Guo X."/>
            <person name="Li L."/>
            <person name="Luo R."/>
            <person name="Xu F."/>
            <person name="Yang P."/>
            <person name="Zhang L."/>
            <person name="Wang X."/>
            <person name="Qi H."/>
            <person name="Xiong Z."/>
            <person name="Que H."/>
            <person name="Xie Y."/>
            <person name="Holland P.W."/>
            <person name="Paps J."/>
            <person name="Zhu Y."/>
            <person name="Wu F."/>
            <person name="Chen Y."/>
            <person name="Wang J."/>
            <person name="Peng C."/>
            <person name="Meng J."/>
            <person name="Yang L."/>
            <person name="Liu J."/>
            <person name="Wen B."/>
            <person name="Zhang N."/>
            <person name="Huang Z."/>
            <person name="Zhu Q."/>
            <person name="Feng Y."/>
            <person name="Mount A."/>
            <person name="Hedgecock D."/>
            <person name="Xu Z."/>
            <person name="Liu Y."/>
            <person name="Domazet-Loso T."/>
            <person name="Du Y."/>
            <person name="Sun X."/>
            <person name="Zhang S."/>
            <person name="Liu B."/>
            <person name="Cheng P."/>
            <person name="Jiang X."/>
            <person name="Li J."/>
            <person name="Fan D."/>
            <person name="Wang W."/>
            <person name="Fu W."/>
            <person name="Wang T."/>
            <person name="Wang B."/>
            <person name="Zhang J."/>
            <person name="Peng Z."/>
            <person name="Li Y."/>
            <person name="Li N."/>
            <person name="Wang J."/>
            <person name="Chen M."/>
            <person name="He Y."/>
            <person name="Tan F."/>
            <person name="Song X."/>
            <person name="Zheng Q."/>
            <person name="Huang R."/>
            <person name="Yang H."/>
            <person name="Du X."/>
            <person name="Chen L."/>
            <person name="Yang M."/>
            <person name="Gaffney P.M."/>
            <person name="Wang S."/>
            <person name="Luo L."/>
            <person name="She Z."/>
            <person name="Ming Y."/>
            <person name="Huang W."/>
            <person name="Zhang S."/>
            <person name="Huang B."/>
            <person name="Zhang Y."/>
            <person name="Qu T."/>
            <person name="Ni P."/>
            <person name="Miao G."/>
            <person name="Wang J."/>
            <person name="Wang Q."/>
            <person name="Steinberg C.E."/>
            <person name="Wang H."/>
            <person name="Li N."/>
            <person name="Qian L."/>
            <person name="Zhang G."/>
            <person name="Li Y."/>
            <person name="Yang H."/>
            <person name="Liu X."/>
            <person name="Wang J."/>
            <person name="Yin Y."/>
            <person name="Wang J."/>
        </authorList>
    </citation>
    <scope>NUCLEOTIDE SEQUENCE [LARGE SCALE GENOMIC DNA]</scope>
    <source>
        <strain evidence="5">05x7-T-G4-1.051#20</strain>
    </source>
</reference>
<evidence type="ECO:0000256" key="2">
    <source>
        <dbReference type="ARBA" id="ARBA00022490"/>
    </source>
</evidence>
<feature type="compositionally biased region" description="Low complexity" evidence="4">
    <location>
        <begin position="225"/>
        <end position="239"/>
    </location>
</feature>
<name>K1P9B0_MAGGI</name>